<feature type="non-terminal residue" evidence="3">
    <location>
        <position position="1"/>
    </location>
</feature>
<evidence type="ECO:0000259" key="2">
    <source>
        <dbReference type="PROSITE" id="PS51936"/>
    </source>
</evidence>
<dbReference type="Pfam" id="PF04814">
    <property type="entry name" value="HNF-1_N"/>
    <property type="match status" value="1"/>
</dbReference>
<dbReference type="GO" id="GO:0005634">
    <property type="term" value="C:nucleus"/>
    <property type="evidence" value="ECO:0007669"/>
    <property type="project" value="UniProtKB-SubCell"/>
</dbReference>
<dbReference type="InterPro" id="IPR010982">
    <property type="entry name" value="Lambda_DNA-bd_dom_sf"/>
</dbReference>
<comment type="subcellular location">
    <subcellularLocation>
        <location evidence="1">Nucleus</location>
    </subcellularLocation>
</comment>
<dbReference type="SUPFAM" id="SSF46689">
    <property type="entry name" value="Homeodomain-like"/>
    <property type="match status" value="1"/>
</dbReference>
<dbReference type="InterPro" id="IPR001356">
    <property type="entry name" value="HD"/>
</dbReference>
<dbReference type="GO" id="GO:0045893">
    <property type="term" value="P:positive regulation of DNA-templated transcription"/>
    <property type="evidence" value="ECO:0007669"/>
    <property type="project" value="InterPro"/>
</dbReference>
<dbReference type="InterPro" id="IPR006899">
    <property type="entry name" value="HNF-1_N"/>
</dbReference>
<dbReference type="AlphaFoldDB" id="A0A443Q6P8"/>
<dbReference type="PANTHER" id="PTHR14618:SF0">
    <property type="entry name" value="HOMEOBOX-CONTAINING PROTEIN 1"/>
    <property type="match status" value="1"/>
</dbReference>
<accession>A0A443Q6P8</accession>
<dbReference type="PANTHER" id="PTHR14618">
    <property type="entry name" value="HOMEODOX-CONTAINING PROTEIN 1 HMBOX1"/>
    <property type="match status" value="1"/>
</dbReference>
<keyword evidence="3" id="KW-0371">Homeobox</keyword>
<reference evidence="3 4" key="1">
    <citation type="journal article" date="2018" name="Gigascience">
        <title>Genomes of trombidid mites reveal novel predicted allergens and laterally-transferred genes associated with secondary metabolism.</title>
        <authorList>
            <person name="Dong X."/>
            <person name="Chaisiri K."/>
            <person name="Xia D."/>
            <person name="Armstrong S.D."/>
            <person name="Fang Y."/>
            <person name="Donnelly M.J."/>
            <person name="Kadowaki T."/>
            <person name="McGarry J.W."/>
            <person name="Darby A.C."/>
            <person name="Makepeace B.L."/>
        </authorList>
    </citation>
    <scope>NUCLEOTIDE SEQUENCE [LARGE SCALE GENOMIC DNA]</scope>
    <source>
        <strain evidence="3">UoL-WK</strain>
    </source>
</reference>
<comment type="caution">
    <text evidence="3">The sequence shown here is derived from an EMBL/GenBank/DDBJ whole genome shotgun (WGS) entry which is preliminary data.</text>
</comment>
<evidence type="ECO:0000313" key="4">
    <source>
        <dbReference type="Proteomes" id="UP000285301"/>
    </source>
</evidence>
<gene>
    <name evidence="3" type="ORF">B4U79_04460</name>
</gene>
<organism evidence="3 4">
    <name type="scientific">Dinothrombium tinctorium</name>
    <dbReference type="NCBI Taxonomy" id="1965070"/>
    <lineage>
        <taxon>Eukaryota</taxon>
        <taxon>Metazoa</taxon>
        <taxon>Ecdysozoa</taxon>
        <taxon>Arthropoda</taxon>
        <taxon>Chelicerata</taxon>
        <taxon>Arachnida</taxon>
        <taxon>Acari</taxon>
        <taxon>Acariformes</taxon>
        <taxon>Trombidiformes</taxon>
        <taxon>Prostigmata</taxon>
        <taxon>Anystina</taxon>
        <taxon>Parasitengona</taxon>
        <taxon>Trombidioidea</taxon>
        <taxon>Trombidiidae</taxon>
        <taxon>Dinothrombium</taxon>
    </lineage>
</organism>
<dbReference type="CDD" id="cd00086">
    <property type="entry name" value="homeodomain"/>
    <property type="match status" value="1"/>
</dbReference>
<dbReference type="InterPro" id="IPR040363">
    <property type="entry name" value="HMBOX1"/>
</dbReference>
<evidence type="ECO:0000256" key="1">
    <source>
        <dbReference type="ARBA" id="ARBA00004123"/>
    </source>
</evidence>
<dbReference type="Proteomes" id="UP000285301">
    <property type="component" value="Unassembled WGS sequence"/>
</dbReference>
<dbReference type="InterPro" id="IPR009057">
    <property type="entry name" value="Homeodomain-like_sf"/>
</dbReference>
<dbReference type="EMBL" id="NCKU01019516">
    <property type="protein sequence ID" value="RWR98716.1"/>
    <property type="molecule type" value="Genomic_DNA"/>
</dbReference>
<dbReference type="GO" id="GO:0003691">
    <property type="term" value="F:double-stranded telomeric DNA binding"/>
    <property type="evidence" value="ECO:0007669"/>
    <property type="project" value="InterPro"/>
</dbReference>
<feature type="domain" description="POU-specific atypical" evidence="2">
    <location>
        <begin position="38"/>
        <end position="132"/>
    </location>
</feature>
<dbReference type="Gene3D" id="1.10.10.60">
    <property type="entry name" value="Homeodomain-like"/>
    <property type="match status" value="1"/>
</dbReference>
<dbReference type="InterPro" id="IPR044869">
    <property type="entry name" value="HNF-1_POU"/>
</dbReference>
<dbReference type="OrthoDB" id="5856131at2759"/>
<protein>
    <submittedName>
        <fullName evidence="3">Homeobox-containing protein 1-like protein</fullName>
    </submittedName>
</protein>
<sequence length="190" mass="22288">GKNNDHDLNDSDDDVKLVIDESELEEKEALEIREIVENIASDNKHSYNRESAELNSFKFNFDNAFSREEIREFLETKKIPPRIIAEMTGLSTNCVSMFLSGKQVADKEKNLIYLWFLECQARPERLKKFMGKIRTRFIFHPLHRRVLEKFYNMDPYPNAITKEYIAFACNNKLASILLRNLNEKETMTGT</sequence>
<keyword evidence="4" id="KW-1185">Reference proteome</keyword>
<proteinExistence type="predicted"/>
<feature type="non-terminal residue" evidence="3">
    <location>
        <position position="190"/>
    </location>
</feature>
<dbReference type="Gene3D" id="1.10.260.40">
    <property type="entry name" value="lambda repressor-like DNA-binding domains"/>
    <property type="match status" value="1"/>
</dbReference>
<dbReference type="STRING" id="1965070.A0A443Q6P8"/>
<dbReference type="PROSITE" id="PS51936">
    <property type="entry name" value="POU_4"/>
    <property type="match status" value="1"/>
</dbReference>
<name>A0A443Q6P8_9ACAR</name>
<dbReference type="SUPFAM" id="SSF47413">
    <property type="entry name" value="lambda repressor-like DNA-binding domains"/>
    <property type="match status" value="1"/>
</dbReference>
<evidence type="ECO:0000313" key="3">
    <source>
        <dbReference type="EMBL" id="RWR98716.1"/>
    </source>
</evidence>
<keyword evidence="3" id="KW-0238">DNA-binding</keyword>